<proteinExistence type="predicted"/>
<dbReference type="SUPFAM" id="SSF48008">
    <property type="entry name" value="GntR ligand-binding domain-like"/>
    <property type="match status" value="1"/>
</dbReference>
<protein>
    <submittedName>
        <fullName evidence="5">GntR family transcriptional regulator</fullName>
    </submittedName>
</protein>
<dbReference type="PANTHER" id="PTHR43537:SF49">
    <property type="entry name" value="TRANSCRIPTIONAL REGULATORY PROTEIN"/>
    <property type="match status" value="1"/>
</dbReference>
<evidence type="ECO:0000259" key="4">
    <source>
        <dbReference type="PROSITE" id="PS50949"/>
    </source>
</evidence>
<dbReference type="InterPro" id="IPR011711">
    <property type="entry name" value="GntR_C"/>
</dbReference>
<dbReference type="Proteomes" id="UP000239480">
    <property type="component" value="Unassembled WGS sequence"/>
</dbReference>
<name>A0A2T0RLP8_9RHOB</name>
<keyword evidence="1" id="KW-0805">Transcription regulation</keyword>
<comment type="caution">
    <text evidence="5">The sequence shown here is derived from an EMBL/GenBank/DDBJ whole genome shotgun (WGS) entry which is preliminary data.</text>
</comment>
<sequence length="231" mass="26010">MAKPEQIAARRAGTGRDELRQHLELDLVLGRLKPRERLVEDEIMERFDAKRHVVRGALSDLEHAGLVERRPNRGAMVREYSLDEVEELYTFRADLHRLAIVRMRLPLAEKVVADLEVLAGRHEAAIRDGDLATVILCNNAFHDLLFDQCDNRFVADSIRQLGSASHAIRSYRVNDPQLLEQAAAEHREMIALARAGEREALASLCVRHILPSKDLYLRDHAPEGSTSGGST</sequence>
<dbReference type="SUPFAM" id="SSF46785">
    <property type="entry name" value="Winged helix' DNA-binding domain"/>
    <property type="match status" value="1"/>
</dbReference>
<feature type="domain" description="HTH gntR-type" evidence="4">
    <location>
        <begin position="13"/>
        <end position="80"/>
    </location>
</feature>
<dbReference type="PANTHER" id="PTHR43537">
    <property type="entry name" value="TRANSCRIPTIONAL REGULATOR, GNTR FAMILY"/>
    <property type="match status" value="1"/>
</dbReference>
<dbReference type="InterPro" id="IPR000524">
    <property type="entry name" value="Tscrpt_reg_HTH_GntR"/>
</dbReference>
<dbReference type="GO" id="GO:0003677">
    <property type="term" value="F:DNA binding"/>
    <property type="evidence" value="ECO:0007669"/>
    <property type="project" value="UniProtKB-KW"/>
</dbReference>
<dbReference type="InterPro" id="IPR008920">
    <property type="entry name" value="TF_FadR/GntR_C"/>
</dbReference>
<dbReference type="PROSITE" id="PS50949">
    <property type="entry name" value="HTH_GNTR"/>
    <property type="match status" value="1"/>
</dbReference>
<dbReference type="RefSeq" id="WP_106205860.1">
    <property type="nucleotide sequence ID" value="NZ_PVTD01000007.1"/>
</dbReference>
<dbReference type="InterPro" id="IPR036388">
    <property type="entry name" value="WH-like_DNA-bd_sf"/>
</dbReference>
<dbReference type="Pfam" id="PF07729">
    <property type="entry name" value="FCD"/>
    <property type="match status" value="1"/>
</dbReference>
<evidence type="ECO:0000256" key="2">
    <source>
        <dbReference type="ARBA" id="ARBA00023125"/>
    </source>
</evidence>
<evidence type="ECO:0000256" key="3">
    <source>
        <dbReference type="ARBA" id="ARBA00023163"/>
    </source>
</evidence>
<dbReference type="SMART" id="SM00895">
    <property type="entry name" value="FCD"/>
    <property type="match status" value="1"/>
</dbReference>
<dbReference type="Pfam" id="PF00392">
    <property type="entry name" value="GntR"/>
    <property type="match status" value="1"/>
</dbReference>
<dbReference type="GO" id="GO:0003700">
    <property type="term" value="F:DNA-binding transcription factor activity"/>
    <property type="evidence" value="ECO:0007669"/>
    <property type="project" value="InterPro"/>
</dbReference>
<evidence type="ECO:0000313" key="6">
    <source>
        <dbReference type="Proteomes" id="UP000239480"/>
    </source>
</evidence>
<dbReference type="EMBL" id="PVTD01000007">
    <property type="protein sequence ID" value="PRY22119.1"/>
    <property type="molecule type" value="Genomic_DNA"/>
</dbReference>
<evidence type="ECO:0000256" key="1">
    <source>
        <dbReference type="ARBA" id="ARBA00023015"/>
    </source>
</evidence>
<reference evidence="5 6" key="1">
    <citation type="submission" date="2018-03" db="EMBL/GenBank/DDBJ databases">
        <title>Genomic Encyclopedia of Archaeal and Bacterial Type Strains, Phase II (KMG-II): from individual species to whole genera.</title>
        <authorList>
            <person name="Goeker M."/>
        </authorList>
    </citation>
    <scope>NUCLEOTIDE SEQUENCE [LARGE SCALE GENOMIC DNA]</scope>
    <source>
        <strain evidence="5 6">DSM 29328</strain>
    </source>
</reference>
<dbReference type="OrthoDB" id="8638122at2"/>
<accession>A0A2T0RLP8</accession>
<evidence type="ECO:0000313" key="5">
    <source>
        <dbReference type="EMBL" id="PRY22119.1"/>
    </source>
</evidence>
<gene>
    <name evidence="5" type="ORF">CLV78_10743</name>
</gene>
<dbReference type="Gene3D" id="1.20.120.530">
    <property type="entry name" value="GntR ligand-binding domain-like"/>
    <property type="match status" value="1"/>
</dbReference>
<keyword evidence="3" id="KW-0804">Transcription</keyword>
<dbReference type="Gene3D" id="1.10.10.10">
    <property type="entry name" value="Winged helix-like DNA-binding domain superfamily/Winged helix DNA-binding domain"/>
    <property type="match status" value="1"/>
</dbReference>
<keyword evidence="2" id="KW-0238">DNA-binding</keyword>
<dbReference type="SMART" id="SM00345">
    <property type="entry name" value="HTH_GNTR"/>
    <property type="match status" value="1"/>
</dbReference>
<organism evidence="5 6">
    <name type="scientific">Aliiruegeria haliotis</name>
    <dbReference type="NCBI Taxonomy" id="1280846"/>
    <lineage>
        <taxon>Bacteria</taxon>
        <taxon>Pseudomonadati</taxon>
        <taxon>Pseudomonadota</taxon>
        <taxon>Alphaproteobacteria</taxon>
        <taxon>Rhodobacterales</taxon>
        <taxon>Roseobacteraceae</taxon>
        <taxon>Aliiruegeria</taxon>
    </lineage>
</organism>
<keyword evidence="6" id="KW-1185">Reference proteome</keyword>
<dbReference type="AlphaFoldDB" id="A0A2T0RLP8"/>
<dbReference type="InterPro" id="IPR036390">
    <property type="entry name" value="WH_DNA-bd_sf"/>
</dbReference>